<dbReference type="PANTHER" id="PTHR42713:SF3">
    <property type="entry name" value="TRANSCRIPTIONAL REGULATORY PROTEIN HPTR"/>
    <property type="match status" value="1"/>
</dbReference>
<evidence type="ECO:0008006" key="13">
    <source>
        <dbReference type="Google" id="ProtNLM"/>
    </source>
</evidence>
<evidence type="ECO:0000256" key="7">
    <source>
        <dbReference type="ARBA" id="ARBA00023163"/>
    </source>
</evidence>
<evidence type="ECO:0000256" key="6">
    <source>
        <dbReference type="ARBA" id="ARBA00023125"/>
    </source>
</evidence>
<comment type="caution">
    <text evidence="11">The sequence shown here is derived from an EMBL/GenBank/DDBJ whole genome shotgun (WGS) entry which is preliminary data.</text>
</comment>
<evidence type="ECO:0000256" key="8">
    <source>
        <dbReference type="PROSITE-ProRule" id="PRU00169"/>
    </source>
</evidence>
<dbReference type="EMBL" id="MPTC01000039">
    <property type="protein sequence ID" value="OMD35486.1"/>
    <property type="molecule type" value="Genomic_DNA"/>
</dbReference>
<dbReference type="RefSeq" id="WP_076121382.1">
    <property type="nucleotide sequence ID" value="NZ_MPTC01000039.1"/>
</dbReference>
<keyword evidence="6" id="KW-0238">DNA-binding</keyword>
<evidence type="ECO:0000256" key="5">
    <source>
        <dbReference type="ARBA" id="ARBA00023015"/>
    </source>
</evidence>
<keyword evidence="5" id="KW-0805">Transcription regulation</keyword>
<dbReference type="InterPro" id="IPR009057">
    <property type="entry name" value="Homeodomain-like_sf"/>
</dbReference>
<dbReference type="GO" id="GO:0043565">
    <property type="term" value="F:sequence-specific DNA binding"/>
    <property type="evidence" value="ECO:0007669"/>
    <property type="project" value="InterPro"/>
</dbReference>
<reference evidence="11 12" key="1">
    <citation type="submission" date="2016-10" db="EMBL/GenBank/DDBJ databases">
        <title>Paenibacillus species isolates.</title>
        <authorList>
            <person name="Beno S.M."/>
        </authorList>
    </citation>
    <scope>NUCLEOTIDE SEQUENCE [LARGE SCALE GENOMIC DNA]</scope>
    <source>
        <strain evidence="11 12">FSL H7-0710</strain>
    </source>
</reference>
<evidence type="ECO:0000256" key="4">
    <source>
        <dbReference type="ARBA" id="ARBA00023012"/>
    </source>
</evidence>
<dbReference type="InterPro" id="IPR018060">
    <property type="entry name" value="HTH_AraC"/>
</dbReference>
<protein>
    <recommendedName>
        <fullName evidence="13">DNA-binding response regulator</fullName>
    </recommendedName>
</protein>
<keyword evidence="2" id="KW-0963">Cytoplasm</keyword>
<organism evidence="11 12">
    <name type="scientific">Paenibacillus odorifer</name>
    <dbReference type="NCBI Taxonomy" id="189426"/>
    <lineage>
        <taxon>Bacteria</taxon>
        <taxon>Bacillati</taxon>
        <taxon>Bacillota</taxon>
        <taxon>Bacilli</taxon>
        <taxon>Bacillales</taxon>
        <taxon>Paenibacillaceae</taxon>
        <taxon>Paenibacillus</taxon>
    </lineage>
</organism>
<keyword evidence="3 8" id="KW-0597">Phosphoprotein</keyword>
<evidence type="ECO:0000259" key="10">
    <source>
        <dbReference type="PROSITE" id="PS50110"/>
    </source>
</evidence>
<dbReference type="PROSITE" id="PS50110">
    <property type="entry name" value="RESPONSE_REGULATORY"/>
    <property type="match status" value="1"/>
</dbReference>
<dbReference type="GO" id="GO:0005737">
    <property type="term" value="C:cytoplasm"/>
    <property type="evidence" value="ECO:0007669"/>
    <property type="project" value="UniProtKB-SubCell"/>
</dbReference>
<comment type="subcellular location">
    <subcellularLocation>
        <location evidence="1">Cytoplasm</location>
    </subcellularLocation>
</comment>
<evidence type="ECO:0000256" key="1">
    <source>
        <dbReference type="ARBA" id="ARBA00004496"/>
    </source>
</evidence>
<feature type="modified residue" description="4-aspartylphosphate" evidence="8">
    <location>
        <position position="55"/>
    </location>
</feature>
<sequence length="542" mass="63926">MYKLMIVEDEPLIRTGLKHYFAWEKLGVHSIIEAENGREGMTTALREKPDLVITDIRMPEMDGLQMIEQIRNLLPDTLFIILTGFNDFEYAQKAIQLGNVHAFLLKPLEYEESLLVIQNCMNKLHLKRQDRLKRSNLEGAELVKLLLEEEHSVIDDAIIHELCNFNSNYYLYLPFVLTGIPMRQTRTQSTLWMREYAEKFIHYAVDEYLHASTPHSIFTYSSKTKLYGLIVLGSPSSTDNFPLQTQVQIRIDQYLKALTLEHHLGLYLVIGKTTENPAQIHTLLHESDRMLYQRFYMRDCRLFYVPQWIENLNSQKPSLIQLDENDKKRMISCIESSNEIGTLQLMHRLAQDILSKTDVSSPDYWLAFLQEIISVIIRFANKNHIHIEGVYSEKLLNLTFVDDFDSLETLFDWLGRWMIHLGIVYTGELTHNHQQDVIIFEHIKSFIKENIDQDVTLQMVADRFFYNPSYLSRLFKRKLDKNYMRFVTEIRMEYAQECLKKPEILVTDVCTMCGYKSYKHFVKTFRIFTNMTPSDYRKQSGW</sequence>
<gene>
    <name evidence="11" type="ORF">BSK52_26935</name>
</gene>
<keyword evidence="4" id="KW-0902">Two-component regulatory system</keyword>
<dbReference type="Proteomes" id="UP000187439">
    <property type="component" value="Unassembled WGS sequence"/>
</dbReference>
<dbReference type="PROSITE" id="PS01124">
    <property type="entry name" value="HTH_ARAC_FAMILY_2"/>
    <property type="match status" value="1"/>
</dbReference>
<feature type="domain" description="Response regulatory" evidence="10">
    <location>
        <begin position="3"/>
        <end position="121"/>
    </location>
</feature>
<dbReference type="Pfam" id="PF00072">
    <property type="entry name" value="Response_reg"/>
    <property type="match status" value="1"/>
</dbReference>
<evidence type="ECO:0000313" key="12">
    <source>
        <dbReference type="Proteomes" id="UP000187439"/>
    </source>
</evidence>
<dbReference type="OrthoDB" id="9794370at2"/>
<dbReference type="SUPFAM" id="SSF46689">
    <property type="entry name" value="Homeodomain-like"/>
    <property type="match status" value="2"/>
</dbReference>
<dbReference type="PANTHER" id="PTHR42713">
    <property type="entry name" value="HISTIDINE KINASE-RELATED"/>
    <property type="match status" value="1"/>
</dbReference>
<dbReference type="AlphaFoldDB" id="A0A1R0XK71"/>
<dbReference type="Pfam" id="PF12833">
    <property type="entry name" value="HTH_18"/>
    <property type="match status" value="1"/>
</dbReference>
<dbReference type="InterPro" id="IPR011006">
    <property type="entry name" value="CheY-like_superfamily"/>
</dbReference>
<dbReference type="Gene3D" id="1.10.10.60">
    <property type="entry name" value="Homeodomain-like"/>
    <property type="match status" value="2"/>
</dbReference>
<name>A0A1R0XK71_9BACL</name>
<evidence type="ECO:0000256" key="3">
    <source>
        <dbReference type="ARBA" id="ARBA00022553"/>
    </source>
</evidence>
<dbReference type="SMART" id="SM00342">
    <property type="entry name" value="HTH_ARAC"/>
    <property type="match status" value="1"/>
</dbReference>
<dbReference type="CDD" id="cd17536">
    <property type="entry name" value="REC_YesN-like"/>
    <property type="match status" value="1"/>
</dbReference>
<evidence type="ECO:0000256" key="2">
    <source>
        <dbReference type="ARBA" id="ARBA00022490"/>
    </source>
</evidence>
<dbReference type="InterPro" id="IPR051552">
    <property type="entry name" value="HptR"/>
</dbReference>
<dbReference type="GO" id="GO:0000160">
    <property type="term" value="P:phosphorelay signal transduction system"/>
    <property type="evidence" value="ECO:0007669"/>
    <property type="project" value="UniProtKB-KW"/>
</dbReference>
<dbReference type="Gene3D" id="3.40.50.2300">
    <property type="match status" value="1"/>
</dbReference>
<dbReference type="SUPFAM" id="SSF52172">
    <property type="entry name" value="CheY-like"/>
    <property type="match status" value="1"/>
</dbReference>
<proteinExistence type="predicted"/>
<dbReference type="GO" id="GO:0003700">
    <property type="term" value="F:DNA-binding transcription factor activity"/>
    <property type="evidence" value="ECO:0007669"/>
    <property type="project" value="InterPro"/>
</dbReference>
<dbReference type="SMART" id="SM00448">
    <property type="entry name" value="REC"/>
    <property type="match status" value="1"/>
</dbReference>
<keyword evidence="7" id="KW-0804">Transcription</keyword>
<dbReference type="InterPro" id="IPR001789">
    <property type="entry name" value="Sig_transdc_resp-reg_receiver"/>
</dbReference>
<evidence type="ECO:0000313" key="11">
    <source>
        <dbReference type="EMBL" id="OMD35486.1"/>
    </source>
</evidence>
<evidence type="ECO:0000259" key="9">
    <source>
        <dbReference type="PROSITE" id="PS01124"/>
    </source>
</evidence>
<accession>A0A1R0XK71</accession>
<feature type="domain" description="HTH araC/xylS-type" evidence="9">
    <location>
        <begin position="441"/>
        <end position="539"/>
    </location>
</feature>